<keyword evidence="2" id="KW-1185">Reference proteome</keyword>
<evidence type="ECO:0000313" key="1">
    <source>
        <dbReference type="EMBL" id="WYK18926.1"/>
    </source>
</evidence>
<sequence length="143" mass="16133">MAPDTPAIAILPYHIKPGFIPRQVALDELFWPLGRPDRLKRPGQTLRDLAPADHLIAFVSTGLMAQPWRATCAQLSVMVLEPEAIHAKHMRRLRRSYRRFHKVLSCNEGLLNAIPNGIFFPLGGSGPRIGRIDHMKRPRCARS</sequence>
<accession>A0ABZ2TH36</accession>
<dbReference type="Proteomes" id="UP001281305">
    <property type="component" value="Chromosome"/>
</dbReference>
<dbReference type="EMBL" id="CP146606">
    <property type="protein sequence ID" value="WYK18926.1"/>
    <property type="molecule type" value="Genomic_DNA"/>
</dbReference>
<gene>
    <name evidence="1" type="ORF">RZS32_003305</name>
</gene>
<evidence type="ECO:0000313" key="2">
    <source>
        <dbReference type="Proteomes" id="UP001281305"/>
    </source>
</evidence>
<protein>
    <submittedName>
        <fullName evidence="1">Uncharacterized protein</fullName>
    </submittedName>
</protein>
<dbReference type="RefSeq" id="WP_317055609.1">
    <property type="nucleotide sequence ID" value="NZ_CP146606.1"/>
</dbReference>
<proteinExistence type="predicted"/>
<reference evidence="1 2" key="1">
    <citation type="submission" date="2024-02" db="EMBL/GenBank/DDBJ databases">
        <title>Roseovarius strain W115 nov., isolated from a marine algae.</title>
        <authorList>
            <person name="Lee M.W."/>
            <person name="Lee J.K."/>
            <person name="Kim J.M."/>
            <person name="Choi D.G."/>
            <person name="Baek J.H."/>
            <person name="Bayburt H."/>
            <person name="Jung J.J."/>
            <person name="Han D.M."/>
            <person name="Jeon C.O."/>
        </authorList>
    </citation>
    <scope>NUCLEOTIDE SEQUENCE [LARGE SCALE GENOMIC DNA]</scope>
    <source>
        <strain evidence="1 2">W115</strain>
    </source>
</reference>
<name>A0ABZ2TH36_9RHOB</name>
<organism evidence="1 2">
    <name type="scientific">Roseovarius rhodophyticola</name>
    <dbReference type="NCBI Taxonomy" id="3080827"/>
    <lineage>
        <taxon>Bacteria</taxon>
        <taxon>Pseudomonadati</taxon>
        <taxon>Pseudomonadota</taxon>
        <taxon>Alphaproteobacteria</taxon>
        <taxon>Rhodobacterales</taxon>
        <taxon>Roseobacteraceae</taxon>
        <taxon>Roseovarius</taxon>
    </lineage>
</organism>